<dbReference type="InterPro" id="IPR003661">
    <property type="entry name" value="HisK_dim/P_dom"/>
</dbReference>
<name>W4LYF6_ENTF1</name>
<feature type="domain" description="PAS" evidence="14">
    <location>
        <begin position="43"/>
        <end position="92"/>
    </location>
</feature>
<evidence type="ECO:0000256" key="5">
    <source>
        <dbReference type="ARBA" id="ARBA00022741"/>
    </source>
</evidence>
<dbReference type="SMART" id="SM00091">
    <property type="entry name" value="PAS"/>
    <property type="match status" value="2"/>
</dbReference>
<dbReference type="SUPFAM" id="SSF55785">
    <property type="entry name" value="PYP-like sensor domain (PAS domain)"/>
    <property type="match status" value="2"/>
</dbReference>
<dbReference type="Pfam" id="PF08447">
    <property type="entry name" value="PAS_3"/>
    <property type="match status" value="1"/>
</dbReference>
<evidence type="ECO:0000256" key="6">
    <source>
        <dbReference type="ARBA" id="ARBA00022777"/>
    </source>
</evidence>
<comment type="caution">
    <text evidence="16">The sequence shown here is derived from an EMBL/GenBank/DDBJ whole genome shotgun (WGS) entry which is preliminary data.</text>
</comment>
<evidence type="ECO:0000256" key="1">
    <source>
        <dbReference type="ARBA" id="ARBA00000085"/>
    </source>
</evidence>
<gene>
    <name evidence="16" type="ORF">ETSY1_03720</name>
</gene>
<dbReference type="InterPro" id="IPR000700">
    <property type="entry name" value="PAS-assoc_C"/>
</dbReference>
<dbReference type="CDD" id="cd16922">
    <property type="entry name" value="HATPase_EvgS-ArcB-TorS-like"/>
    <property type="match status" value="1"/>
</dbReference>
<feature type="domain" description="Response regulatory" evidence="13">
    <location>
        <begin position="677"/>
        <end position="795"/>
    </location>
</feature>
<sequence length="811" mass="90439">MSLLKRWLDFLERRRKKAEQRDMESQYRILIEQIADPIDVIQDGQRVYQNPARARLLGYRVEEAVVSNFLDEVAPQDRERVLEYASRRLKGEPVPDLYIIRLVARDGRHIPVEVRPTVINYYGRPAILAMQRDISDRLRIEEQLRQSEMRYRSLVERSLQGIAIHHNQQPLFVNAAFAQIYGYDSPEQILQLDSLQRLVAPHERERLAQLGARRLRGEPVPPYYEFQGIRRDGKPIWVGNMACILAWDGEPAVQVATIDVTDRREAEEAMREAKEAAEAAAMAKSSFLAAMSHEIRTPMNGVIGMTGLLLDTPLDPAQRDCVETIRRSGDALLTIINDILDFSKIEAGKLELELIEFDLRTAIEDILELLAEQAASKGLEMGALVPPDLPTWLVGDTGRLRQVLTNLMGNAIKFTERGEVIVQVTDVEQTADDVLLRFEVVDTGIGIPVDVQARLFQAFTQADVSTTRKYGGTGLGLAISRRLVELMGGTIGVESTPGEGSTFWFTVRMKIGCTPPGDTHHHLTQVLCGVRVLCVDDYETNRRIFEMQLQAWGMDVDCVADGLAALTALEQAHHEGRPYQLVLLDYHMPIMDGLELARAIKANPTFACLPLVMVSSVGIREAQAAAVLEDITYMTKPVRQSQLYTCLVRILMASEALTTPSAPAPTPTRPIEPTSARVLLAEDNVVNQKVAVRMLEKLGCRVDVVANGQEAVEAAATGTYHLCFMDCQMPEMDGLEATGIIRAQEGQSGKHLPIIAMTANAMAEDRIQCLAAGMDDYLSKPVREADLVSMLMKWKPDRDRHTDANTEAQTS</sequence>
<dbReference type="HOGENOM" id="CLU_000445_114_15_7"/>
<evidence type="ECO:0000256" key="7">
    <source>
        <dbReference type="ARBA" id="ARBA00022840"/>
    </source>
</evidence>
<dbReference type="SMART" id="SM00388">
    <property type="entry name" value="HisKA"/>
    <property type="match status" value="1"/>
</dbReference>
<dbReference type="PROSITE" id="PS50113">
    <property type="entry name" value="PAC"/>
    <property type="match status" value="2"/>
</dbReference>
<dbReference type="InterPro" id="IPR036890">
    <property type="entry name" value="HATPase_C_sf"/>
</dbReference>
<dbReference type="Pfam" id="PF00072">
    <property type="entry name" value="Response_reg"/>
    <property type="match status" value="2"/>
</dbReference>
<dbReference type="PROSITE" id="PS50110">
    <property type="entry name" value="RESPONSE_REGULATORY"/>
    <property type="match status" value="2"/>
</dbReference>
<evidence type="ECO:0000256" key="11">
    <source>
        <dbReference type="PROSITE-ProRule" id="PRU00169"/>
    </source>
</evidence>
<dbReference type="EC" id="2.7.13.3" evidence="2"/>
<dbReference type="Gene3D" id="3.40.50.2300">
    <property type="match status" value="2"/>
</dbReference>
<evidence type="ECO:0000256" key="3">
    <source>
        <dbReference type="ARBA" id="ARBA00022553"/>
    </source>
</evidence>
<dbReference type="InterPro" id="IPR011006">
    <property type="entry name" value="CheY-like_superfamily"/>
</dbReference>
<keyword evidence="5" id="KW-0547">Nucleotide-binding</keyword>
<dbReference type="InterPro" id="IPR005467">
    <property type="entry name" value="His_kinase_dom"/>
</dbReference>
<feature type="domain" description="PAC" evidence="15">
    <location>
        <begin position="96"/>
        <end position="146"/>
    </location>
</feature>
<dbReference type="CDD" id="cd00156">
    <property type="entry name" value="REC"/>
    <property type="match status" value="1"/>
</dbReference>
<dbReference type="InterPro" id="IPR004358">
    <property type="entry name" value="Sig_transdc_His_kin-like_C"/>
</dbReference>
<dbReference type="SUPFAM" id="SSF55874">
    <property type="entry name" value="ATPase domain of HSP90 chaperone/DNA topoisomerase II/histidine kinase"/>
    <property type="match status" value="1"/>
</dbReference>
<dbReference type="Pfam" id="PF00512">
    <property type="entry name" value="HisKA"/>
    <property type="match status" value="1"/>
</dbReference>
<evidence type="ECO:0000259" key="13">
    <source>
        <dbReference type="PROSITE" id="PS50110"/>
    </source>
</evidence>
<dbReference type="CDD" id="cd17546">
    <property type="entry name" value="REC_hyHK_CKI1_RcsC-like"/>
    <property type="match status" value="1"/>
</dbReference>
<dbReference type="SUPFAM" id="SSF47384">
    <property type="entry name" value="Homodimeric domain of signal transducing histidine kinase"/>
    <property type="match status" value="1"/>
</dbReference>
<dbReference type="InterPro" id="IPR036097">
    <property type="entry name" value="HisK_dim/P_sf"/>
</dbReference>
<dbReference type="PANTHER" id="PTHR45339:SF1">
    <property type="entry name" value="HYBRID SIGNAL TRANSDUCTION HISTIDINE KINASE J"/>
    <property type="match status" value="1"/>
</dbReference>
<dbReference type="FunFam" id="3.30.565.10:FF:000010">
    <property type="entry name" value="Sensor histidine kinase RcsC"/>
    <property type="match status" value="1"/>
</dbReference>
<keyword evidence="8" id="KW-0902">Two-component regulatory system</keyword>
<keyword evidence="17" id="KW-1185">Reference proteome</keyword>
<dbReference type="SMART" id="SM00086">
    <property type="entry name" value="PAC"/>
    <property type="match status" value="2"/>
</dbReference>
<organism evidence="16 17">
    <name type="scientific">Entotheonella factor</name>
    <dbReference type="NCBI Taxonomy" id="1429438"/>
    <lineage>
        <taxon>Bacteria</taxon>
        <taxon>Pseudomonadati</taxon>
        <taxon>Nitrospinota/Tectimicrobiota group</taxon>
        <taxon>Candidatus Tectimicrobiota</taxon>
        <taxon>Candidatus Entotheonellia</taxon>
        <taxon>Candidatus Entotheonellales</taxon>
        <taxon>Candidatus Entotheonellaceae</taxon>
        <taxon>Candidatus Entotheonella</taxon>
    </lineage>
</organism>
<evidence type="ECO:0000256" key="9">
    <source>
        <dbReference type="ARBA" id="ARBA00064003"/>
    </source>
</evidence>
<dbReference type="Pfam" id="PF02518">
    <property type="entry name" value="HATPase_c"/>
    <property type="match status" value="1"/>
</dbReference>
<feature type="domain" description="PAC" evidence="15">
    <location>
        <begin position="222"/>
        <end position="272"/>
    </location>
</feature>
<dbReference type="Pfam" id="PF00989">
    <property type="entry name" value="PAS"/>
    <property type="match status" value="1"/>
</dbReference>
<dbReference type="Gene3D" id="3.30.450.20">
    <property type="entry name" value="PAS domain"/>
    <property type="match status" value="2"/>
</dbReference>
<dbReference type="PRINTS" id="PR00344">
    <property type="entry name" value="BCTRLSENSOR"/>
</dbReference>
<proteinExistence type="predicted"/>
<dbReference type="InterPro" id="IPR013767">
    <property type="entry name" value="PAS_fold"/>
</dbReference>
<dbReference type="CDD" id="cd00082">
    <property type="entry name" value="HisKA"/>
    <property type="match status" value="1"/>
</dbReference>
<dbReference type="InterPro" id="IPR003594">
    <property type="entry name" value="HATPase_dom"/>
</dbReference>
<evidence type="ECO:0000256" key="2">
    <source>
        <dbReference type="ARBA" id="ARBA00012438"/>
    </source>
</evidence>
<dbReference type="InterPro" id="IPR000014">
    <property type="entry name" value="PAS"/>
</dbReference>
<comment type="catalytic activity">
    <reaction evidence="1">
        <text>ATP + protein L-histidine = ADP + protein N-phospho-L-histidine.</text>
        <dbReference type="EC" id="2.7.13.3"/>
    </reaction>
</comment>
<dbReference type="InterPro" id="IPR013655">
    <property type="entry name" value="PAS_fold_3"/>
</dbReference>
<evidence type="ECO:0000256" key="8">
    <source>
        <dbReference type="ARBA" id="ARBA00023012"/>
    </source>
</evidence>
<feature type="domain" description="Response regulatory" evidence="13">
    <location>
        <begin position="531"/>
        <end position="651"/>
    </location>
</feature>
<dbReference type="FunFam" id="1.10.287.130:FF:000002">
    <property type="entry name" value="Two-component osmosensing histidine kinase"/>
    <property type="match status" value="1"/>
</dbReference>
<evidence type="ECO:0000259" key="14">
    <source>
        <dbReference type="PROSITE" id="PS50112"/>
    </source>
</evidence>
<dbReference type="Gene3D" id="3.30.565.10">
    <property type="entry name" value="Histidine kinase-like ATPase, C-terminal domain"/>
    <property type="match status" value="1"/>
</dbReference>
<dbReference type="PROSITE" id="PS50109">
    <property type="entry name" value="HIS_KIN"/>
    <property type="match status" value="1"/>
</dbReference>
<dbReference type="PROSITE" id="PS50112">
    <property type="entry name" value="PAS"/>
    <property type="match status" value="1"/>
</dbReference>
<dbReference type="SMART" id="SM00448">
    <property type="entry name" value="REC"/>
    <property type="match status" value="2"/>
</dbReference>
<comment type="subunit">
    <text evidence="9">At low DSF concentrations, interacts with RpfF.</text>
</comment>
<keyword evidence="7" id="KW-0067">ATP-binding</keyword>
<dbReference type="CDD" id="cd00130">
    <property type="entry name" value="PAS"/>
    <property type="match status" value="2"/>
</dbReference>
<dbReference type="InterPro" id="IPR001610">
    <property type="entry name" value="PAC"/>
</dbReference>
<dbReference type="SMART" id="SM00387">
    <property type="entry name" value="HATPase_c"/>
    <property type="match status" value="1"/>
</dbReference>
<dbReference type="AlphaFoldDB" id="W4LYF6"/>
<feature type="modified residue" description="4-aspartylphosphate" evidence="11">
    <location>
        <position position="726"/>
    </location>
</feature>
<dbReference type="NCBIfam" id="TIGR00229">
    <property type="entry name" value="sensory_box"/>
    <property type="match status" value="2"/>
</dbReference>
<evidence type="ECO:0000313" key="16">
    <source>
        <dbReference type="EMBL" id="ETX02397.1"/>
    </source>
</evidence>
<dbReference type="EMBL" id="AZHW01000148">
    <property type="protein sequence ID" value="ETX02397.1"/>
    <property type="molecule type" value="Genomic_DNA"/>
</dbReference>
<dbReference type="InterPro" id="IPR001789">
    <property type="entry name" value="Sig_transdc_resp-reg_receiver"/>
</dbReference>
<keyword evidence="4" id="KW-0808">Transferase</keyword>
<reference evidence="16 17" key="1">
    <citation type="journal article" date="2014" name="Nature">
        <title>An environmental bacterial taxon with a large and distinct metabolic repertoire.</title>
        <authorList>
            <person name="Wilson M.C."/>
            <person name="Mori T."/>
            <person name="Ruckert C."/>
            <person name="Uria A.R."/>
            <person name="Helf M.J."/>
            <person name="Takada K."/>
            <person name="Gernert C."/>
            <person name="Steffens U.A."/>
            <person name="Heycke N."/>
            <person name="Schmitt S."/>
            <person name="Rinke C."/>
            <person name="Helfrich E.J."/>
            <person name="Brachmann A.O."/>
            <person name="Gurgui C."/>
            <person name="Wakimoto T."/>
            <person name="Kracht M."/>
            <person name="Crusemann M."/>
            <person name="Hentschel U."/>
            <person name="Abe I."/>
            <person name="Matsunaga S."/>
            <person name="Kalinowski J."/>
            <person name="Takeyama H."/>
            <person name="Piel J."/>
        </authorList>
    </citation>
    <scope>NUCLEOTIDE SEQUENCE [LARGE SCALE GENOMIC DNA]</scope>
    <source>
        <strain evidence="17">TSY1</strain>
    </source>
</reference>
<dbReference type="GO" id="GO:0000155">
    <property type="term" value="F:phosphorelay sensor kinase activity"/>
    <property type="evidence" value="ECO:0007669"/>
    <property type="project" value="InterPro"/>
</dbReference>
<keyword evidence="6" id="KW-0418">Kinase</keyword>
<dbReference type="PANTHER" id="PTHR45339">
    <property type="entry name" value="HYBRID SIGNAL TRANSDUCTION HISTIDINE KINASE J"/>
    <property type="match status" value="1"/>
</dbReference>
<evidence type="ECO:0000313" key="17">
    <source>
        <dbReference type="Proteomes" id="UP000019141"/>
    </source>
</evidence>
<keyword evidence="3 11" id="KW-0597">Phosphoprotein</keyword>
<evidence type="ECO:0000256" key="4">
    <source>
        <dbReference type="ARBA" id="ARBA00022679"/>
    </source>
</evidence>
<dbReference type="SUPFAM" id="SSF52172">
    <property type="entry name" value="CheY-like"/>
    <property type="match status" value="2"/>
</dbReference>
<feature type="domain" description="Histidine kinase" evidence="12">
    <location>
        <begin position="290"/>
        <end position="511"/>
    </location>
</feature>
<evidence type="ECO:0000259" key="15">
    <source>
        <dbReference type="PROSITE" id="PS50113"/>
    </source>
</evidence>
<dbReference type="GO" id="GO:0005524">
    <property type="term" value="F:ATP binding"/>
    <property type="evidence" value="ECO:0007669"/>
    <property type="project" value="UniProtKB-KW"/>
</dbReference>
<dbReference type="Gene3D" id="1.10.287.130">
    <property type="match status" value="1"/>
</dbReference>
<evidence type="ECO:0000259" key="12">
    <source>
        <dbReference type="PROSITE" id="PS50109"/>
    </source>
</evidence>
<dbReference type="InterPro" id="IPR035965">
    <property type="entry name" value="PAS-like_dom_sf"/>
</dbReference>
<accession>W4LYF6</accession>
<dbReference type="GO" id="GO:0006355">
    <property type="term" value="P:regulation of DNA-templated transcription"/>
    <property type="evidence" value="ECO:0007669"/>
    <property type="project" value="InterPro"/>
</dbReference>
<evidence type="ECO:0000256" key="10">
    <source>
        <dbReference type="ARBA" id="ARBA00068150"/>
    </source>
</evidence>
<feature type="modified residue" description="4-aspartylphosphate" evidence="11">
    <location>
        <position position="585"/>
    </location>
</feature>
<protein>
    <recommendedName>
        <fullName evidence="10">Sensory/regulatory protein RpfC</fullName>
        <ecNumber evidence="2">2.7.13.3</ecNumber>
    </recommendedName>
</protein>
<dbReference type="Proteomes" id="UP000019141">
    <property type="component" value="Unassembled WGS sequence"/>
</dbReference>